<feature type="transmembrane region" description="Helical" evidence="1">
    <location>
        <begin position="139"/>
        <end position="161"/>
    </location>
</feature>
<accession>A0A0H4QZQ1</accession>
<feature type="transmembrane region" description="Helical" evidence="1">
    <location>
        <begin position="77"/>
        <end position="98"/>
    </location>
</feature>
<keyword evidence="3" id="KW-1185">Reference proteome</keyword>
<sequence length="162" mass="18668">MKFNRKFYRTSDFFFAIFVFIFELAILGNHNFHYLRVATNMSSLLTWSIVGLMFLLKSLFISKDGASQRNPKINKRNYFITIILMIVLDILIFGLWTGNVITSTSVFIVSIMVNFFGIYFANYFGGGFQKQNDPTMNKFVIIAIVVLIVLMAIPAILMLFIK</sequence>
<name>A0A0H4QZQ1_9LACO</name>
<dbReference type="RefSeq" id="WP_048703888.1">
    <property type="nucleotide sequence ID" value="NZ_CP012034.1"/>
</dbReference>
<dbReference type="Proteomes" id="UP000036106">
    <property type="component" value="Chromosome"/>
</dbReference>
<proteinExistence type="predicted"/>
<keyword evidence="1" id="KW-0472">Membrane</keyword>
<evidence type="ECO:0000313" key="3">
    <source>
        <dbReference type="Proteomes" id="UP000036106"/>
    </source>
</evidence>
<dbReference type="KEGG" id="lgn:ABM34_04860"/>
<keyword evidence="1" id="KW-1133">Transmembrane helix</keyword>
<dbReference type="AlphaFoldDB" id="A0A0H4QZQ1"/>
<dbReference type="EMBL" id="CP012034">
    <property type="protein sequence ID" value="AKP66925.1"/>
    <property type="molecule type" value="Genomic_DNA"/>
</dbReference>
<feature type="transmembrane region" description="Helical" evidence="1">
    <location>
        <begin position="34"/>
        <end position="56"/>
    </location>
</feature>
<evidence type="ECO:0000256" key="1">
    <source>
        <dbReference type="SAM" id="Phobius"/>
    </source>
</evidence>
<organism evidence="2 3">
    <name type="scientific">Companilactobacillus ginsenosidimutans</name>
    <dbReference type="NCBI Taxonomy" id="1007676"/>
    <lineage>
        <taxon>Bacteria</taxon>
        <taxon>Bacillati</taxon>
        <taxon>Bacillota</taxon>
        <taxon>Bacilli</taxon>
        <taxon>Lactobacillales</taxon>
        <taxon>Lactobacillaceae</taxon>
        <taxon>Companilactobacillus</taxon>
    </lineage>
</organism>
<dbReference type="STRING" id="1007676.ABM34_04860"/>
<feature type="transmembrane region" description="Helical" evidence="1">
    <location>
        <begin position="104"/>
        <end position="127"/>
    </location>
</feature>
<gene>
    <name evidence="2" type="ORF">ABM34_04860</name>
</gene>
<evidence type="ECO:0000313" key="2">
    <source>
        <dbReference type="EMBL" id="AKP66925.1"/>
    </source>
</evidence>
<dbReference type="PATRIC" id="fig|1007676.4.peg.964"/>
<keyword evidence="1" id="KW-0812">Transmembrane</keyword>
<reference evidence="3" key="1">
    <citation type="submission" date="2015-07" db="EMBL/GenBank/DDBJ databases">
        <title>Lactobacillus ginsenosidimutans/EMML 3141/ whole genome sequencing.</title>
        <authorList>
            <person name="Kim M.K."/>
            <person name="Im W.-T."/>
            <person name="Srinivasan S."/>
            <person name="Lee J.-J."/>
        </authorList>
    </citation>
    <scope>NUCLEOTIDE SEQUENCE [LARGE SCALE GENOMIC DNA]</scope>
    <source>
        <strain evidence="3">EMML 3041</strain>
    </source>
</reference>
<protein>
    <submittedName>
        <fullName evidence="2">Uncharacterized protein</fullName>
    </submittedName>
</protein>
<feature type="transmembrane region" description="Helical" evidence="1">
    <location>
        <begin position="12"/>
        <end position="28"/>
    </location>
</feature>